<evidence type="ECO:0000313" key="1">
    <source>
        <dbReference type="EMBL" id="KAF5789159.1"/>
    </source>
</evidence>
<name>A0A251TT51_HELAN</name>
<dbReference type="InParanoid" id="A0A251TT51"/>
<sequence length="50" mass="5990">MFNNQAAPQYARQQQRQREEKYNRVLDFISRFLWACVDIAPKIAKAMMGR</sequence>
<reference evidence="1 3" key="1">
    <citation type="journal article" date="2017" name="Nature">
        <title>The sunflower genome provides insights into oil metabolism, flowering and Asterid evolution.</title>
        <authorList>
            <person name="Badouin H."/>
            <person name="Gouzy J."/>
            <person name="Grassa C.J."/>
            <person name="Murat F."/>
            <person name="Staton S.E."/>
            <person name="Cottret L."/>
            <person name="Lelandais-Briere C."/>
            <person name="Owens G.L."/>
            <person name="Carrere S."/>
            <person name="Mayjonade B."/>
            <person name="Legrand L."/>
            <person name="Gill N."/>
            <person name="Kane N.C."/>
            <person name="Bowers J.E."/>
            <person name="Hubner S."/>
            <person name="Bellec A."/>
            <person name="Berard A."/>
            <person name="Berges H."/>
            <person name="Blanchet N."/>
            <person name="Boniface M.C."/>
            <person name="Brunel D."/>
            <person name="Catrice O."/>
            <person name="Chaidir N."/>
            <person name="Claudel C."/>
            <person name="Donnadieu C."/>
            <person name="Faraut T."/>
            <person name="Fievet G."/>
            <person name="Helmstetter N."/>
            <person name="King M."/>
            <person name="Knapp S.J."/>
            <person name="Lai Z."/>
            <person name="Le Paslier M.C."/>
            <person name="Lippi Y."/>
            <person name="Lorenzon L."/>
            <person name="Mandel J.R."/>
            <person name="Marage G."/>
            <person name="Marchand G."/>
            <person name="Marquand E."/>
            <person name="Bret-Mestries E."/>
            <person name="Morien E."/>
            <person name="Nambeesan S."/>
            <person name="Nguyen T."/>
            <person name="Pegot-Espagnet P."/>
            <person name="Pouilly N."/>
            <person name="Raftis F."/>
            <person name="Sallet E."/>
            <person name="Schiex T."/>
            <person name="Thomas J."/>
            <person name="Vandecasteele C."/>
            <person name="Vares D."/>
            <person name="Vear F."/>
            <person name="Vautrin S."/>
            <person name="Crespi M."/>
            <person name="Mangin B."/>
            <person name="Burke J.M."/>
            <person name="Salse J."/>
            <person name="Munos S."/>
            <person name="Vincourt P."/>
            <person name="Rieseberg L.H."/>
            <person name="Langlade N.B."/>
        </authorList>
    </citation>
    <scope>NUCLEOTIDE SEQUENCE [LARGE SCALE GENOMIC DNA]</scope>
    <source>
        <strain evidence="3">cv. SF193</strain>
        <tissue evidence="1">Leaves</tissue>
    </source>
</reference>
<accession>A0A251TT51</accession>
<keyword evidence="3" id="KW-1185">Reference proteome</keyword>
<protein>
    <submittedName>
        <fullName evidence="2">Uncharacterized protein</fullName>
    </submittedName>
</protein>
<evidence type="ECO:0000313" key="2">
    <source>
        <dbReference type="EMBL" id="OTG13752.1"/>
    </source>
</evidence>
<proteinExistence type="predicted"/>
<organism evidence="2 3">
    <name type="scientific">Helianthus annuus</name>
    <name type="common">Common sunflower</name>
    <dbReference type="NCBI Taxonomy" id="4232"/>
    <lineage>
        <taxon>Eukaryota</taxon>
        <taxon>Viridiplantae</taxon>
        <taxon>Streptophyta</taxon>
        <taxon>Embryophyta</taxon>
        <taxon>Tracheophyta</taxon>
        <taxon>Spermatophyta</taxon>
        <taxon>Magnoliopsida</taxon>
        <taxon>eudicotyledons</taxon>
        <taxon>Gunneridae</taxon>
        <taxon>Pentapetalae</taxon>
        <taxon>asterids</taxon>
        <taxon>campanulids</taxon>
        <taxon>Asterales</taxon>
        <taxon>Asteraceae</taxon>
        <taxon>Asteroideae</taxon>
        <taxon>Heliantheae alliance</taxon>
        <taxon>Heliantheae</taxon>
        <taxon>Helianthus</taxon>
    </lineage>
</organism>
<reference evidence="1" key="3">
    <citation type="submission" date="2020-06" db="EMBL/GenBank/DDBJ databases">
        <title>Helianthus annuus Genome sequencing and assembly Release 2.</title>
        <authorList>
            <person name="Gouzy J."/>
            <person name="Langlade N."/>
            <person name="Munos S."/>
        </authorList>
    </citation>
    <scope>NUCLEOTIDE SEQUENCE</scope>
    <source>
        <tissue evidence="1">Leaves</tissue>
    </source>
</reference>
<evidence type="ECO:0000313" key="3">
    <source>
        <dbReference type="Proteomes" id="UP000215914"/>
    </source>
</evidence>
<reference evidence="2" key="2">
    <citation type="submission" date="2017-02" db="EMBL/GenBank/DDBJ databases">
        <title>Sunflower complete genome.</title>
        <authorList>
            <person name="Langlade N."/>
            <person name="Munos S."/>
        </authorList>
    </citation>
    <scope>NUCLEOTIDE SEQUENCE [LARGE SCALE GENOMIC DNA]</scope>
    <source>
        <tissue evidence="2">Leaves</tissue>
    </source>
</reference>
<dbReference type="EMBL" id="CM007898">
    <property type="protein sequence ID" value="OTG13752.1"/>
    <property type="molecule type" value="Genomic_DNA"/>
</dbReference>
<gene>
    <name evidence="2" type="ORF">HannXRQ_Chr09g0241741</name>
    <name evidence="1" type="ORF">HanXRQr2_Chr09g0367721</name>
</gene>
<dbReference type="EMBL" id="MNCJ02000324">
    <property type="protein sequence ID" value="KAF5789159.1"/>
    <property type="molecule type" value="Genomic_DNA"/>
</dbReference>
<dbReference type="Proteomes" id="UP000215914">
    <property type="component" value="Chromosome 9"/>
</dbReference>
<dbReference type="Gramene" id="mRNA:HanXRQr2_Chr09g0367721">
    <property type="protein sequence ID" value="mRNA:HanXRQr2_Chr09g0367721"/>
    <property type="gene ID" value="HanXRQr2_Chr09g0367721"/>
</dbReference>
<dbReference type="AlphaFoldDB" id="A0A251TT51"/>